<evidence type="ECO:0000256" key="6">
    <source>
        <dbReference type="ARBA" id="ARBA00022989"/>
    </source>
</evidence>
<evidence type="ECO:0000256" key="5">
    <source>
        <dbReference type="ARBA" id="ARBA00022692"/>
    </source>
</evidence>
<dbReference type="PANTHER" id="PTHR30046">
    <property type="entry name" value="FLAGELLAR M-RING PROTEIN"/>
    <property type="match status" value="1"/>
</dbReference>
<dbReference type="EMBL" id="MUXF01000007">
    <property type="protein sequence ID" value="PUE66855.1"/>
    <property type="molecule type" value="Genomic_DNA"/>
</dbReference>
<feature type="transmembrane region" description="Helical" evidence="10">
    <location>
        <begin position="17"/>
        <end position="36"/>
    </location>
</feature>
<dbReference type="PRINTS" id="PR01009">
    <property type="entry name" value="FLGMRINGFLIF"/>
</dbReference>
<dbReference type="RefSeq" id="WP_108527515.1">
    <property type="nucleotide sequence ID" value="NZ_MUXF01000007.1"/>
</dbReference>
<comment type="subcellular location">
    <subcellularLocation>
        <location evidence="1 9">Bacterial flagellum basal body</location>
    </subcellularLocation>
    <subcellularLocation>
        <location evidence="2">Cell membrane</location>
        <topology evidence="2">Multi-pass membrane protein</topology>
    </subcellularLocation>
</comment>
<dbReference type="Proteomes" id="UP000251311">
    <property type="component" value="Unassembled WGS sequence"/>
</dbReference>
<evidence type="ECO:0000259" key="11">
    <source>
        <dbReference type="Pfam" id="PF01514"/>
    </source>
</evidence>
<keyword evidence="7 10" id="KW-0472">Membrane</keyword>
<evidence type="ECO:0000256" key="7">
    <source>
        <dbReference type="ARBA" id="ARBA00023136"/>
    </source>
</evidence>
<comment type="caution">
    <text evidence="13">The sequence shown here is derived from an EMBL/GenBank/DDBJ whole genome shotgun (WGS) entry which is preliminary data.</text>
</comment>
<feature type="domain" description="Flagellar M-ring C-terminal" evidence="12">
    <location>
        <begin position="252"/>
        <end position="410"/>
    </location>
</feature>
<gene>
    <name evidence="13" type="ORF">B0175_04790</name>
</gene>
<name>A0ABX5JKQ2_9BACT</name>
<keyword evidence="13" id="KW-0966">Cell projection</keyword>
<evidence type="ECO:0000256" key="1">
    <source>
        <dbReference type="ARBA" id="ARBA00004117"/>
    </source>
</evidence>
<evidence type="ECO:0000259" key="12">
    <source>
        <dbReference type="Pfam" id="PF08345"/>
    </source>
</evidence>
<dbReference type="Pfam" id="PF01514">
    <property type="entry name" value="YscJ_FliF"/>
    <property type="match status" value="1"/>
</dbReference>
<keyword evidence="6 10" id="KW-1133">Transmembrane helix</keyword>
<dbReference type="InterPro" id="IPR013556">
    <property type="entry name" value="Flag_M-ring_C"/>
</dbReference>
<keyword evidence="4" id="KW-1003">Cell membrane</keyword>
<evidence type="ECO:0000313" key="14">
    <source>
        <dbReference type="Proteomes" id="UP000251311"/>
    </source>
</evidence>
<comment type="similarity">
    <text evidence="3 9">Belongs to the FliF family.</text>
</comment>
<organism evidence="13 14">
    <name type="scientific">Arcobacter lacus</name>
    <dbReference type="NCBI Taxonomy" id="1912876"/>
    <lineage>
        <taxon>Bacteria</taxon>
        <taxon>Pseudomonadati</taxon>
        <taxon>Campylobacterota</taxon>
        <taxon>Epsilonproteobacteria</taxon>
        <taxon>Campylobacterales</taxon>
        <taxon>Arcobacteraceae</taxon>
        <taxon>Arcobacter</taxon>
    </lineage>
</organism>
<accession>A0ABX5JKQ2</accession>
<dbReference type="NCBIfam" id="TIGR00206">
    <property type="entry name" value="fliF"/>
    <property type="match status" value="1"/>
</dbReference>
<dbReference type="InterPro" id="IPR006182">
    <property type="entry name" value="FliF_N_dom"/>
</dbReference>
<dbReference type="Pfam" id="PF08345">
    <property type="entry name" value="YscJ_FliF_C"/>
    <property type="match status" value="1"/>
</dbReference>
<feature type="domain" description="Flagellar M-ring N-terminal" evidence="11">
    <location>
        <begin position="49"/>
        <end position="219"/>
    </location>
</feature>
<evidence type="ECO:0000256" key="8">
    <source>
        <dbReference type="ARBA" id="ARBA00023143"/>
    </source>
</evidence>
<keyword evidence="13" id="KW-0282">Flagellum</keyword>
<evidence type="ECO:0000256" key="10">
    <source>
        <dbReference type="SAM" id="Phobius"/>
    </source>
</evidence>
<proteinExistence type="inferred from homology"/>
<comment type="function">
    <text evidence="9">The M ring may be actively involved in energy transduction.</text>
</comment>
<evidence type="ECO:0000256" key="4">
    <source>
        <dbReference type="ARBA" id="ARBA00022475"/>
    </source>
</evidence>
<keyword evidence="5 10" id="KW-0812">Transmembrane</keyword>
<dbReference type="Gene3D" id="3.30.300.30">
    <property type="match status" value="1"/>
</dbReference>
<dbReference type="InterPro" id="IPR045851">
    <property type="entry name" value="AMP-bd_C_sf"/>
</dbReference>
<evidence type="ECO:0000256" key="9">
    <source>
        <dbReference type="PIRNR" id="PIRNR004862"/>
    </source>
</evidence>
<reference evidence="13 14" key="1">
    <citation type="submission" date="2017-02" db="EMBL/GenBank/DDBJ databases">
        <title>Arcobacter lacus sp. nov., a new species isolated from reclaimed water.</title>
        <authorList>
            <person name="Figueras M.J."/>
            <person name="Perez-Cataluna A."/>
            <person name="Salas-Masso N."/>
        </authorList>
    </citation>
    <scope>NUCLEOTIDE SEQUENCE [LARGE SCALE GENOMIC DNA]</scope>
    <source>
        <strain evidence="13 14">RW43-9</strain>
    </source>
</reference>
<evidence type="ECO:0000256" key="2">
    <source>
        <dbReference type="ARBA" id="ARBA00004651"/>
    </source>
</evidence>
<dbReference type="InterPro" id="IPR000067">
    <property type="entry name" value="FlgMring_FliF"/>
</dbReference>
<protein>
    <recommendedName>
        <fullName evidence="9">Flagellar M-ring protein</fullName>
    </recommendedName>
</protein>
<evidence type="ECO:0000313" key="13">
    <source>
        <dbReference type="EMBL" id="PUE66855.1"/>
    </source>
</evidence>
<keyword evidence="13" id="KW-0969">Cilium</keyword>
<evidence type="ECO:0000256" key="3">
    <source>
        <dbReference type="ARBA" id="ARBA00007971"/>
    </source>
</evidence>
<keyword evidence="8 9" id="KW-0975">Bacterial flagellum</keyword>
<dbReference type="PANTHER" id="PTHR30046:SF0">
    <property type="entry name" value="FLAGELLAR M-RING PROTEIN"/>
    <property type="match status" value="1"/>
</dbReference>
<dbReference type="InterPro" id="IPR043427">
    <property type="entry name" value="YscJ/FliF"/>
</dbReference>
<sequence>MDQLLKFINNLNKSQRIILVSGFALLFIIVVGFLIYSSIKAEDKKLNYTIASNLTQADVMRASEELEASGIQFIVTGTGNNLILKTSQEFINIAKIKLVTSEAATNKHVGWEIFEKSSLGTTNFENKVKYLRALEGELSRSLESLSGVLKANVKIAIPKETIFTEKRADTTASAVISLKQGIHLTKKQIDGIKNFIASAVPDLKQENIQLIDQDGNLLEQNVDEENTLRSAAQNKYKDKIEKDYEEKIISLLEPVVGVGRVVAKVNVALDFVKKDIEEEIYSPEGSIRSQQVIENTNNTQGMLPNNGGIAGVDNNIQIPTTVGDGSKISSNSEGTNTVTNYEISRKIISQKDSNYTNIKRITASVTFDSAVLKDHPDKGEFIASLESLSGDAIGYDRGRGDTITVKDFKFVGAKTLNENGQLVDEFGNVINSAESSGVAGTLATVKSILQDYKDYIQYLIVAILLFIFYKKFIASSDIVILGDGNKKKVDVDDENIVNEMLTNYENEFDTATAQGRLKSKVKSQILNNIEGLDEESAAKYEVFIEELDREINNSPAEMARMIELLLSEGNANFK</sequence>
<dbReference type="PIRSF" id="PIRSF004862">
    <property type="entry name" value="FliF"/>
    <property type="match status" value="1"/>
</dbReference>
<keyword evidence="14" id="KW-1185">Reference proteome</keyword>